<keyword evidence="3" id="KW-0862">Zinc</keyword>
<dbReference type="Pfam" id="PF14864">
    <property type="entry name" value="Alkyl_sulf_C"/>
    <property type="match status" value="1"/>
</dbReference>
<dbReference type="InterPro" id="IPR001279">
    <property type="entry name" value="Metallo-B-lactamas"/>
</dbReference>
<dbReference type="InterPro" id="IPR029228">
    <property type="entry name" value="Alkyl_sulf_dimr"/>
</dbReference>
<dbReference type="Gene3D" id="3.30.1050.10">
    <property type="entry name" value="SCP2 sterol-binding domain"/>
    <property type="match status" value="1"/>
</dbReference>
<dbReference type="InterPro" id="IPR036527">
    <property type="entry name" value="SCP2_sterol-bd_dom_sf"/>
</dbReference>
<evidence type="ECO:0000313" key="7">
    <source>
        <dbReference type="Proteomes" id="UP001217838"/>
    </source>
</evidence>
<reference evidence="6 7" key="1">
    <citation type="submission" date="2022-11" db="EMBL/GenBank/DDBJ databases">
        <title>Minimal conservation of predation-associated metabolite biosynthetic gene clusters underscores biosynthetic potential of Myxococcota including descriptions for ten novel species: Archangium lansinium sp. nov., Myxococcus landrumus sp. nov., Nannocystis bai.</title>
        <authorList>
            <person name="Ahearne A."/>
            <person name="Stevens C."/>
            <person name="Dowd S."/>
        </authorList>
    </citation>
    <scope>NUCLEOTIDE SEQUENCE [LARGE SCALE GENOMIC DNA]</scope>
    <source>
        <strain evidence="6 7">NCELM</strain>
    </source>
</reference>
<dbReference type="RefSeq" id="WP_271998158.1">
    <property type="nucleotide sequence ID" value="NZ_JAQNDN010000005.1"/>
</dbReference>
<dbReference type="InterPro" id="IPR044097">
    <property type="entry name" value="Bds1/SdsA1_MBL-fold"/>
</dbReference>
<keyword evidence="1" id="KW-0479">Metal-binding</keyword>
<evidence type="ECO:0000313" key="6">
    <source>
        <dbReference type="EMBL" id="MDC0668713.1"/>
    </source>
</evidence>
<name>A0ABT5B3N6_9BACT</name>
<comment type="caution">
    <text evidence="6">The sequence shown here is derived from an EMBL/GenBank/DDBJ whole genome shotgun (WGS) entry which is preliminary data.</text>
</comment>
<sequence length="588" mass="63443">MARRTFVALAVAALLGLGGAVWWAVTPARRSIPLVRGQAPPESLQAHCDDAVGPPRIVAISERVRLAIGWDLASTVLVRTDAGNVIVDVGMSPARAAPVREALLRDSPGPIAAIVYTHSHIDHVGGASVWADDGVPIWATDAFTDHFIKQYGAFRLAEGRRGAAQFGEHVSEDSLPCSALGRRPDLAAAAATGARFPTHTFSGAQDLEIGGVRIHLREAHGETHDQLFVHLPDEGVLLAGDNFYRSFPNLYTLRGTSPRPIDAWIASLDAMRRLAPEHLVPSHTAPLSGREQVAAALTRYRDAIQWVRDRVIQLANAGRSVDQIAADVGLPPALAGAPELAERYGQVDWSARAIYDERLGWFDERPERLYPHAPRERARRFLDAMGGGEAVRARAREAVAGGDPRWAVELYSLLRDAAPEDMFQGTPIAGELAAALDALALEVGNTNGRAYLLETGQRLRHGDVPPPAPTIDPAFLDVLPISHFFAVMATRLDPELAAGVHESARFEFTDTGERFTVTIRHGIAEVVAGEPLPGTPEPLAQVTTTTATWRRLATDLTHPVAAIAAGELDVAGDLLGFRRFTGRFRRGL</sequence>
<dbReference type="PANTHER" id="PTHR43223:SF2">
    <property type="entry name" value="METALLO-BETA-LACTAMASE DOMAIN-CONTAINING PROTEIN"/>
    <property type="match status" value="1"/>
</dbReference>
<dbReference type="Proteomes" id="UP001217838">
    <property type="component" value="Unassembled WGS sequence"/>
</dbReference>
<organism evidence="6 7">
    <name type="scientific">Nannocystis radixulma</name>
    <dbReference type="NCBI Taxonomy" id="2995305"/>
    <lineage>
        <taxon>Bacteria</taxon>
        <taxon>Pseudomonadati</taxon>
        <taxon>Myxococcota</taxon>
        <taxon>Polyangia</taxon>
        <taxon>Nannocystales</taxon>
        <taxon>Nannocystaceae</taxon>
        <taxon>Nannocystis</taxon>
    </lineage>
</organism>
<keyword evidence="7" id="KW-1185">Reference proteome</keyword>
<dbReference type="Gene3D" id="3.60.15.30">
    <property type="entry name" value="Metallo-beta-lactamase domain"/>
    <property type="match status" value="1"/>
</dbReference>
<keyword evidence="2" id="KW-0378">Hydrolase</keyword>
<evidence type="ECO:0000259" key="5">
    <source>
        <dbReference type="SMART" id="SM00849"/>
    </source>
</evidence>
<evidence type="ECO:0000256" key="1">
    <source>
        <dbReference type="ARBA" id="ARBA00022723"/>
    </source>
</evidence>
<dbReference type="Pfam" id="PF14863">
    <property type="entry name" value="Alkyl_sulf_dimr"/>
    <property type="match status" value="1"/>
</dbReference>
<evidence type="ECO:0000256" key="3">
    <source>
        <dbReference type="ARBA" id="ARBA00022833"/>
    </source>
</evidence>
<comment type="similarity">
    <text evidence="4">Belongs to the metallo-beta-lactamase superfamily. Type III sulfatase family.</text>
</comment>
<accession>A0ABT5B3N6</accession>
<dbReference type="InterPro" id="IPR038536">
    <property type="entry name" value="Alkyl/aryl-sulf_dimr_sf"/>
</dbReference>
<dbReference type="InterPro" id="IPR029229">
    <property type="entry name" value="Alkyl_sulf_C"/>
</dbReference>
<feature type="domain" description="Metallo-beta-lactamase" evidence="5">
    <location>
        <begin position="72"/>
        <end position="283"/>
    </location>
</feature>
<evidence type="ECO:0000256" key="4">
    <source>
        <dbReference type="ARBA" id="ARBA00033751"/>
    </source>
</evidence>
<gene>
    <name evidence="6" type="ORF">POL58_13245</name>
</gene>
<proteinExistence type="inferred from homology"/>
<dbReference type="SUPFAM" id="SSF55718">
    <property type="entry name" value="SCP-like"/>
    <property type="match status" value="1"/>
</dbReference>
<dbReference type="Gene3D" id="1.25.40.880">
    <property type="entry name" value="Alkyl sulfatase, dimerisation domain"/>
    <property type="match status" value="1"/>
</dbReference>
<dbReference type="CDD" id="cd07710">
    <property type="entry name" value="arylsulfatase_Sdsa1-like_MBL-fold"/>
    <property type="match status" value="1"/>
</dbReference>
<dbReference type="InterPro" id="IPR036866">
    <property type="entry name" value="RibonucZ/Hydroxyglut_hydro"/>
</dbReference>
<dbReference type="SMART" id="SM00849">
    <property type="entry name" value="Lactamase_B"/>
    <property type="match status" value="1"/>
</dbReference>
<dbReference type="SUPFAM" id="SSF56281">
    <property type="entry name" value="Metallo-hydrolase/oxidoreductase"/>
    <property type="match status" value="1"/>
</dbReference>
<dbReference type="PANTHER" id="PTHR43223">
    <property type="entry name" value="ALKYL/ARYL-SULFATASE"/>
    <property type="match status" value="1"/>
</dbReference>
<dbReference type="InterPro" id="IPR052195">
    <property type="entry name" value="Bact_Alkyl/Aryl-Sulfatase"/>
</dbReference>
<dbReference type="Pfam" id="PF00753">
    <property type="entry name" value="Lactamase_B"/>
    <property type="match status" value="1"/>
</dbReference>
<dbReference type="EMBL" id="JAQNDN010000005">
    <property type="protein sequence ID" value="MDC0668713.1"/>
    <property type="molecule type" value="Genomic_DNA"/>
</dbReference>
<protein>
    <submittedName>
        <fullName evidence="6">Alkyl sulfatase dimerization domain-containing protein</fullName>
    </submittedName>
</protein>
<evidence type="ECO:0000256" key="2">
    <source>
        <dbReference type="ARBA" id="ARBA00022801"/>
    </source>
</evidence>